<name>A0ABS8VD53_DATST</name>
<comment type="caution">
    <text evidence="1">The sequence shown here is derived from an EMBL/GenBank/DDBJ whole genome shotgun (WGS) entry which is preliminary data.</text>
</comment>
<protein>
    <submittedName>
        <fullName evidence="1">Uncharacterized protein</fullName>
    </submittedName>
</protein>
<dbReference type="Proteomes" id="UP000823775">
    <property type="component" value="Unassembled WGS sequence"/>
</dbReference>
<accession>A0ABS8VD53</accession>
<gene>
    <name evidence="1" type="ORF">HAX54_033126</name>
</gene>
<organism evidence="1 2">
    <name type="scientific">Datura stramonium</name>
    <name type="common">Jimsonweed</name>
    <name type="synonym">Common thornapple</name>
    <dbReference type="NCBI Taxonomy" id="4076"/>
    <lineage>
        <taxon>Eukaryota</taxon>
        <taxon>Viridiplantae</taxon>
        <taxon>Streptophyta</taxon>
        <taxon>Embryophyta</taxon>
        <taxon>Tracheophyta</taxon>
        <taxon>Spermatophyta</taxon>
        <taxon>Magnoliopsida</taxon>
        <taxon>eudicotyledons</taxon>
        <taxon>Gunneridae</taxon>
        <taxon>Pentapetalae</taxon>
        <taxon>asterids</taxon>
        <taxon>lamiids</taxon>
        <taxon>Solanales</taxon>
        <taxon>Solanaceae</taxon>
        <taxon>Solanoideae</taxon>
        <taxon>Datureae</taxon>
        <taxon>Datura</taxon>
    </lineage>
</organism>
<dbReference type="EMBL" id="JACEIK010004231">
    <property type="protein sequence ID" value="MCD9644706.1"/>
    <property type="molecule type" value="Genomic_DNA"/>
</dbReference>
<evidence type="ECO:0000313" key="1">
    <source>
        <dbReference type="EMBL" id="MCD9644706.1"/>
    </source>
</evidence>
<keyword evidence="2" id="KW-1185">Reference proteome</keyword>
<evidence type="ECO:0000313" key="2">
    <source>
        <dbReference type="Proteomes" id="UP000823775"/>
    </source>
</evidence>
<reference evidence="1 2" key="1">
    <citation type="journal article" date="2021" name="BMC Genomics">
        <title>Datura genome reveals duplications of psychoactive alkaloid biosynthetic genes and high mutation rate following tissue culture.</title>
        <authorList>
            <person name="Rajewski A."/>
            <person name="Carter-House D."/>
            <person name="Stajich J."/>
            <person name="Litt A."/>
        </authorList>
    </citation>
    <scope>NUCLEOTIDE SEQUENCE [LARGE SCALE GENOMIC DNA]</scope>
    <source>
        <strain evidence="1">AR-01</strain>
    </source>
</reference>
<sequence>MEEFYMAFKEKCIIHAEAQFDIESFKTACPDIYHQIGTCDWGPFTIPVDLYLPELVCEFYVSYRARQQLMERRGHTKAFPCLTLAKKQVTALPFPNLVSMLCMRVSCPLFRPLDRTVQDNNVITLATKIDKEAAVRQIESHNSPPLDLLNIAQRSNMHENQLVRFAKAIPSMIQNAIKKALQPAKDKLASLCSTVDVLESEVGT</sequence>
<proteinExistence type="predicted"/>